<reference evidence="1 2" key="1">
    <citation type="submission" date="2020-04" db="EMBL/GenBank/DDBJ databases">
        <authorList>
            <person name="Doyle D.A."/>
        </authorList>
    </citation>
    <scope>NUCLEOTIDE SEQUENCE [LARGE SCALE GENOMIC DNA]</scope>
    <source>
        <strain evidence="1 2">P21</strain>
    </source>
</reference>
<name>A0A7Y0EEK1_9CLOT</name>
<dbReference type="Proteomes" id="UP000537131">
    <property type="component" value="Unassembled WGS sequence"/>
</dbReference>
<comment type="caution">
    <text evidence="1">The sequence shown here is derived from an EMBL/GenBank/DDBJ whole genome shotgun (WGS) entry which is preliminary data.</text>
</comment>
<proteinExistence type="predicted"/>
<protein>
    <submittedName>
        <fullName evidence="1">Uncharacterized protein</fullName>
    </submittedName>
</protein>
<dbReference type="AlphaFoldDB" id="A0A7Y0EEK1"/>
<gene>
    <name evidence="1" type="ORF">HBE96_05050</name>
</gene>
<reference evidence="1 2" key="2">
    <citation type="submission" date="2020-06" db="EMBL/GenBank/DDBJ databases">
        <title>Complete Genome Sequence of Clostridium muelleri sp. nov. P21T, an Acid-Alcohol Producing Acetogen Isolated from Old Hay.</title>
        <authorList>
            <person name="Duncan K.E."/>
            <person name="Tanner R.S."/>
        </authorList>
    </citation>
    <scope>NUCLEOTIDE SEQUENCE [LARGE SCALE GENOMIC DNA]</scope>
    <source>
        <strain evidence="1 2">P21</strain>
    </source>
</reference>
<evidence type="ECO:0000313" key="2">
    <source>
        <dbReference type="Proteomes" id="UP000537131"/>
    </source>
</evidence>
<accession>A0A7Y0EEK1</accession>
<sequence>MKNTKSTNLKENLKQVLGGIENIDVLEVNDIEAIVNKVRMELKFCKSKF</sequence>
<evidence type="ECO:0000313" key="1">
    <source>
        <dbReference type="EMBL" id="NMM62066.1"/>
    </source>
</evidence>
<organism evidence="1 2">
    <name type="scientific">Clostridium muellerianum</name>
    <dbReference type="NCBI Taxonomy" id="2716538"/>
    <lineage>
        <taxon>Bacteria</taxon>
        <taxon>Bacillati</taxon>
        <taxon>Bacillota</taxon>
        <taxon>Clostridia</taxon>
        <taxon>Eubacteriales</taxon>
        <taxon>Clostridiaceae</taxon>
        <taxon>Clostridium</taxon>
    </lineage>
</organism>
<dbReference type="EMBL" id="JABBNI010000010">
    <property type="protein sequence ID" value="NMM62066.1"/>
    <property type="molecule type" value="Genomic_DNA"/>
</dbReference>
<keyword evidence="2" id="KW-1185">Reference proteome</keyword>
<dbReference type="RefSeq" id="WP_169296673.1">
    <property type="nucleotide sequence ID" value="NZ_JABBNI010000010.1"/>
</dbReference>